<dbReference type="RefSeq" id="WP_110315237.1">
    <property type="nucleotide sequence ID" value="NZ_QJJU01000003.1"/>
</dbReference>
<evidence type="ECO:0000256" key="1">
    <source>
        <dbReference type="ARBA" id="ARBA00004370"/>
    </source>
</evidence>
<dbReference type="SUPFAM" id="SSF51206">
    <property type="entry name" value="cAMP-binding domain-like"/>
    <property type="match status" value="1"/>
</dbReference>
<organism evidence="7 8">
    <name type="scientific">Mycolicibacterium moriokaense</name>
    <dbReference type="NCBI Taxonomy" id="39691"/>
    <lineage>
        <taxon>Bacteria</taxon>
        <taxon>Bacillati</taxon>
        <taxon>Actinomycetota</taxon>
        <taxon>Actinomycetes</taxon>
        <taxon>Mycobacteriales</taxon>
        <taxon>Mycobacteriaceae</taxon>
        <taxon>Mycolicibacterium</taxon>
    </lineage>
</organism>
<reference evidence="8" key="1">
    <citation type="submission" date="2018-05" db="EMBL/GenBank/DDBJ databases">
        <authorList>
            <person name="Deangelis K."/>
            <person name="Huntemann M."/>
            <person name="Clum A."/>
            <person name="Pillay M."/>
            <person name="Palaniappan K."/>
            <person name="Varghese N."/>
            <person name="Mikhailova N."/>
            <person name="Stamatis D."/>
            <person name="Reddy T."/>
            <person name="Daum C."/>
            <person name="Shapiro N."/>
            <person name="Ivanova N."/>
            <person name="Kyrpides N."/>
            <person name="Woyke T."/>
        </authorList>
    </citation>
    <scope>NUCLEOTIDE SEQUENCE [LARGE SCALE GENOMIC DNA]</scope>
    <source>
        <strain evidence="8">GAS496</strain>
    </source>
</reference>
<dbReference type="SMART" id="SM00100">
    <property type="entry name" value="cNMP"/>
    <property type="match status" value="1"/>
</dbReference>
<gene>
    <name evidence="7" type="ORF">C8E89_103257</name>
</gene>
<feature type="transmembrane region" description="Helical" evidence="5">
    <location>
        <begin position="77"/>
        <end position="99"/>
    </location>
</feature>
<sequence>MNNILTSSWFYWAVGVAVGLPIALIVLTEWQHALDRRKSFLIRPVSLLRNYLLPLGALFLLLAKATQIPTQETPVKIVATLFGFVVMVLLLSGINATVFQSAPEGTWRKRIPAIFVDVARFLLIAVGLAIIFSYIWGAHIRGLFTALGVGSIVIGLTLQNSVGQIISGLMMLFEQPFKLGDWIETPAARGRVVEVNWRAVHIDTGTGLQITPNSVLAVASFTNLSRPPGAYKIKVPTVFSLDDPPDRVCAMLTRVASELPQLRPDREPRAVPLGGIQYRTSIPLRSPTDDGDAKAMFLRWIWYAARREGLHLDEAEDEFSTSAAVGDALHKVVAPALRLTPAEQQDLVPHAAVVRYGADEIVQHLGEVPTRMTFIMSGRVRVTAPTEDGSLVPITTLNEGSFLGQTALTRERVLAEARALDEVTAVQIGRDQIEEVLQQKPLLLQELGRLIEERRGHVRRALAAVDD</sequence>
<dbReference type="GO" id="GO:0016020">
    <property type="term" value="C:membrane"/>
    <property type="evidence" value="ECO:0007669"/>
    <property type="project" value="UniProtKB-SubCell"/>
</dbReference>
<dbReference type="InterPro" id="IPR000595">
    <property type="entry name" value="cNMP-bd_dom"/>
</dbReference>
<protein>
    <submittedName>
        <fullName evidence="7">Cyclic nucleotide-binding protein</fullName>
    </submittedName>
</protein>
<reference evidence="7 8" key="2">
    <citation type="submission" date="2018-06" db="EMBL/GenBank/DDBJ databases">
        <title>Sequencing of bacterial isolates from soil warming experiment in Harvard Forest, Massachusetts, USA.</title>
        <authorList>
            <person name="Deangelis K.PhD."/>
        </authorList>
    </citation>
    <scope>NUCLEOTIDE SEQUENCE [LARGE SCALE GENOMIC DNA]</scope>
    <source>
        <strain evidence="7 8">GAS496</strain>
    </source>
</reference>
<dbReference type="InterPro" id="IPR014710">
    <property type="entry name" value="RmlC-like_jellyroll"/>
</dbReference>
<evidence type="ECO:0000256" key="4">
    <source>
        <dbReference type="ARBA" id="ARBA00023136"/>
    </source>
</evidence>
<dbReference type="InterPro" id="IPR023408">
    <property type="entry name" value="MscS_beta-dom_sf"/>
</dbReference>
<feature type="transmembrane region" description="Helical" evidence="5">
    <location>
        <begin position="6"/>
        <end position="27"/>
    </location>
</feature>
<dbReference type="PROSITE" id="PS50042">
    <property type="entry name" value="CNMP_BINDING_3"/>
    <property type="match status" value="1"/>
</dbReference>
<feature type="transmembrane region" description="Helical" evidence="5">
    <location>
        <begin position="48"/>
        <end position="65"/>
    </location>
</feature>
<dbReference type="CDD" id="cd00038">
    <property type="entry name" value="CAP_ED"/>
    <property type="match status" value="1"/>
</dbReference>
<dbReference type="InterPro" id="IPR018490">
    <property type="entry name" value="cNMP-bd_dom_sf"/>
</dbReference>
<proteinExistence type="predicted"/>
<comment type="subcellular location">
    <subcellularLocation>
        <location evidence="1">Membrane</location>
    </subcellularLocation>
</comment>
<dbReference type="InterPro" id="IPR016846">
    <property type="entry name" value="cNMP-bd_ion_channel"/>
</dbReference>
<dbReference type="InterPro" id="IPR010920">
    <property type="entry name" value="LSM_dom_sf"/>
</dbReference>
<dbReference type="EMBL" id="QJJU01000003">
    <property type="protein sequence ID" value="PXX11168.1"/>
    <property type="molecule type" value="Genomic_DNA"/>
</dbReference>
<evidence type="ECO:0000256" key="2">
    <source>
        <dbReference type="ARBA" id="ARBA00022692"/>
    </source>
</evidence>
<name>A0A318HKI7_9MYCO</name>
<comment type="caution">
    <text evidence="7">The sequence shown here is derived from an EMBL/GenBank/DDBJ whole genome shotgun (WGS) entry which is preliminary data.</text>
</comment>
<dbReference type="AlphaFoldDB" id="A0A318HKI7"/>
<accession>A0A318HKI7</accession>
<dbReference type="Gene3D" id="2.30.30.60">
    <property type="match status" value="1"/>
</dbReference>
<evidence type="ECO:0000256" key="5">
    <source>
        <dbReference type="SAM" id="Phobius"/>
    </source>
</evidence>
<evidence type="ECO:0000259" key="6">
    <source>
        <dbReference type="PROSITE" id="PS50042"/>
    </source>
</evidence>
<dbReference type="OrthoDB" id="9775207at2"/>
<evidence type="ECO:0000256" key="3">
    <source>
        <dbReference type="ARBA" id="ARBA00022989"/>
    </source>
</evidence>
<dbReference type="InterPro" id="IPR006685">
    <property type="entry name" value="MscS_channel_2nd"/>
</dbReference>
<dbReference type="PANTHER" id="PTHR30566">
    <property type="entry name" value="YNAI-RELATED MECHANOSENSITIVE ION CHANNEL"/>
    <property type="match status" value="1"/>
</dbReference>
<dbReference type="Pfam" id="PF00924">
    <property type="entry name" value="MS_channel_2nd"/>
    <property type="match status" value="1"/>
</dbReference>
<dbReference type="Proteomes" id="UP000247781">
    <property type="component" value="Unassembled WGS sequence"/>
</dbReference>
<dbReference type="PANTHER" id="PTHR30566:SF25">
    <property type="entry name" value="INNER MEMBRANE PROTEIN"/>
    <property type="match status" value="1"/>
</dbReference>
<dbReference type="Pfam" id="PF00027">
    <property type="entry name" value="cNMP_binding"/>
    <property type="match status" value="1"/>
</dbReference>
<keyword evidence="8" id="KW-1185">Reference proteome</keyword>
<dbReference type="SUPFAM" id="SSF50182">
    <property type="entry name" value="Sm-like ribonucleoproteins"/>
    <property type="match status" value="1"/>
</dbReference>
<keyword evidence="3 5" id="KW-1133">Transmembrane helix</keyword>
<evidence type="ECO:0000313" key="7">
    <source>
        <dbReference type="EMBL" id="PXX11168.1"/>
    </source>
</evidence>
<dbReference type="Gene3D" id="2.60.120.10">
    <property type="entry name" value="Jelly Rolls"/>
    <property type="match status" value="1"/>
</dbReference>
<feature type="transmembrane region" description="Helical" evidence="5">
    <location>
        <begin position="111"/>
        <end position="136"/>
    </location>
</feature>
<dbReference type="Gene3D" id="1.10.287.1260">
    <property type="match status" value="1"/>
</dbReference>
<dbReference type="PIRSF" id="PIRSF026673">
    <property type="entry name" value="UCP026673_ion_chan"/>
    <property type="match status" value="1"/>
</dbReference>
<dbReference type="GO" id="GO:0055085">
    <property type="term" value="P:transmembrane transport"/>
    <property type="evidence" value="ECO:0007669"/>
    <property type="project" value="InterPro"/>
</dbReference>
<feature type="domain" description="Cyclic nucleotide-binding" evidence="6">
    <location>
        <begin position="339"/>
        <end position="454"/>
    </location>
</feature>
<keyword evidence="4 5" id="KW-0472">Membrane</keyword>
<keyword evidence="2 5" id="KW-0812">Transmembrane</keyword>
<evidence type="ECO:0000313" key="8">
    <source>
        <dbReference type="Proteomes" id="UP000247781"/>
    </source>
</evidence>